<dbReference type="Proteomes" id="UP001057998">
    <property type="component" value="Chromosome 2"/>
</dbReference>
<dbReference type="Gene3D" id="3.20.20.140">
    <property type="entry name" value="Metal-dependent hydrolases"/>
    <property type="match status" value="1"/>
</dbReference>
<evidence type="ECO:0000259" key="3">
    <source>
        <dbReference type="Pfam" id="PF01979"/>
    </source>
</evidence>
<dbReference type="PANTHER" id="PTHR43794">
    <property type="entry name" value="AMINOHYDROLASE SSNA-RELATED"/>
    <property type="match status" value="1"/>
</dbReference>
<evidence type="ECO:0000313" key="5">
    <source>
        <dbReference type="Proteomes" id="UP001057998"/>
    </source>
</evidence>
<proteinExistence type="inferred from homology"/>
<accession>A0ABY5GKC6</accession>
<dbReference type="CDD" id="cd01298">
    <property type="entry name" value="ATZ_TRZ_like"/>
    <property type="match status" value="1"/>
</dbReference>
<dbReference type="SUPFAM" id="SSF51338">
    <property type="entry name" value="Composite domain of metallo-dependent hydrolases"/>
    <property type="match status" value="1"/>
</dbReference>
<dbReference type="InterPro" id="IPR032466">
    <property type="entry name" value="Metal_Hydrolase"/>
</dbReference>
<dbReference type="PANTHER" id="PTHR43794:SF11">
    <property type="entry name" value="AMIDOHYDROLASE-RELATED DOMAIN-CONTAINING PROTEIN"/>
    <property type="match status" value="1"/>
</dbReference>
<dbReference type="GO" id="GO:0102127">
    <property type="term" value="F:8-oxoguanine deaminase activity"/>
    <property type="evidence" value="ECO:0007669"/>
    <property type="project" value="UniProtKB-EC"/>
</dbReference>
<feature type="domain" description="Amidohydrolase-related" evidence="3">
    <location>
        <begin position="55"/>
        <end position="420"/>
    </location>
</feature>
<gene>
    <name evidence="4" type="ORF">NNL38_22005</name>
</gene>
<keyword evidence="2 4" id="KW-0378">Hydrolase</keyword>
<sequence>METIWIKHPLAVYTGTADDARGGIVVRGDQIIELLALNQTPATPVDYTVDASRHVVTPGLVNAHHHFYQTLTRAYPDALNKELFHWLKSLYPVWANLDAEMMQVATELALVELMLSGCTTASDHHYLLPNGLEHAIDLQVETAQKLGVRAIFTRGSMSLGEDDGGLPPRHTIQTEQAILDDSTRLIRDYHQTHDGAMTQIALAPCSPFSVTTDLMKETAYLGEQHQVMLHTHLCETLDEEDFCLDQFGMRPVDYLEEVGWLNDRTWLAHGIHFNKQEIQRLGKAGVGICHCPTSNMMLASGICKNRDLEAAGVKVGLGVDGSASNDGSNLIAEVRMAMYLQRLQYGSASVTHFDALRWATSGSARAMGRTDIGTLAVGKQADLAMFTLDDIRFSGSHDPLAALILCGAQQADRVMVAGKWRVYDGAVSGVDMEQLLHRHRAAAKRLAQKARDSIR</sequence>
<name>A0ABY5GKC6_9GAMM</name>
<dbReference type="InterPro" id="IPR006680">
    <property type="entry name" value="Amidohydro-rel"/>
</dbReference>
<dbReference type="Gene3D" id="2.30.40.10">
    <property type="entry name" value="Urease, subunit C, domain 1"/>
    <property type="match status" value="1"/>
</dbReference>
<dbReference type="RefSeq" id="WP_255391005.1">
    <property type="nucleotide sequence ID" value="NZ_CP101509.1"/>
</dbReference>
<dbReference type="InterPro" id="IPR011059">
    <property type="entry name" value="Metal-dep_hydrolase_composite"/>
</dbReference>
<protein>
    <submittedName>
        <fullName evidence="4">8-oxoguanine deaminase</fullName>
        <ecNumber evidence="4">3.5.4.32</ecNumber>
    </submittedName>
</protein>
<keyword evidence="5" id="KW-1185">Reference proteome</keyword>
<evidence type="ECO:0000313" key="4">
    <source>
        <dbReference type="EMBL" id="UTV29687.1"/>
    </source>
</evidence>
<evidence type="ECO:0000256" key="2">
    <source>
        <dbReference type="ARBA" id="ARBA00022801"/>
    </source>
</evidence>
<comment type="similarity">
    <text evidence="1">Belongs to the metallo-dependent hydrolases superfamily. ATZ/TRZ family.</text>
</comment>
<organism evidence="4 5">
    <name type="scientific">Photobacterium atrarenae</name>
    <dbReference type="NCBI Taxonomy" id="865757"/>
    <lineage>
        <taxon>Bacteria</taxon>
        <taxon>Pseudomonadati</taxon>
        <taxon>Pseudomonadota</taxon>
        <taxon>Gammaproteobacteria</taxon>
        <taxon>Vibrionales</taxon>
        <taxon>Vibrionaceae</taxon>
        <taxon>Photobacterium</taxon>
    </lineage>
</organism>
<reference evidence="4" key="1">
    <citation type="submission" date="2022-07" db="EMBL/GenBank/DDBJ databases">
        <title>Genome sequencing of Photobacterium atrarenae GJH2-4.</title>
        <authorList>
            <person name="Park S.-J."/>
        </authorList>
    </citation>
    <scope>NUCLEOTIDE SEQUENCE</scope>
    <source>
        <strain evidence="4">GJH2-4</strain>
    </source>
</reference>
<dbReference type="EC" id="3.5.4.32" evidence="4"/>
<dbReference type="SUPFAM" id="SSF51556">
    <property type="entry name" value="Metallo-dependent hydrolases"/>
    <property type="match status" value="1"/>
</dbReference>
<dbReference type="Pfam" id="PF01979">
    <property type="entry name" value="Amidohydro_1"/>
    <property type="match status" value="1"/>
</dbReference>
<evidence type="ECO:0000256" key="1">
    <source>
        <dbReference type="ARBA" id="ARBA00006745"/>
    </source>
</evidence>
<dbReference type="InterPro" id="IPR050287">
    <property type="entry name" value="MTA/SAH_deaminase"/>
</dbReference>
<dbReference type="NCBIfam" id="NF006055">
    <property type="entry name" value="PRK08203.1"/>
    <property type="match status" value="1"/>
</dbReference>
<dbReference type="EMBL" id="CP101509">
    <property type="protein sequence ID" value="UTV29687.1"/>
    <property type="molecule type" value="Genomic_DNA"/>
</dbReference>